<dbReference type="KEGG" id="hco:LOKO_01749"/>
<sequence>MTSSTPSSDKKGAVTHAGPGEQSGQSPSHKFDDATLQQEPVLSVRHMRVEFPTRHGTLVALDDVSFDIAPGEVLGVVGESGAGKSMTGNAVIQLLEPPGRIAEGEVYLSGKRIDTRAEEDFVPLRGRHIGMIFQDPLTSLNPLFSIGDQLIETIRTHLPMNEKQAREEALKLLREVGIPAAEERLNSYPHQFSGGMRQRVVIALALAARPEFIIADEPTTALDVSVQAQILALLKRLCADHGTAVMLVTHDMGVIAETADRVAVMYAGRLIEIGPVEEVIRSPQHPYTRGLMASIPGIEKSLHRLYQIEGSMPRLAAIPPGCAFNPRCPHAQERCRSERPDLMPAGAGRAACWLHDPVDPLPRLDENDTQEHAHVR</sequence>
<dbReference type="EC" id="7.4.2.9" evidence="8"/>
<dbReference type="InterPro" id="IPR013563">
    <property type="entry name" value="Oligopep_ABC_C"/>
</dbReference>
<keyword evidence="6 12" id="KW-0067">ATP-binding</keyword>
<evidence type="ECO:0000256" key="3">
    <source>
        <dbReference type="ARBA" id="ARBA00022448"/>
    </source>
</evidence>
<dbReference type="PANTHER" id="PTHR43297:SF2">
    <property type="entry name" value="DIPEPTIDE TRANSPORT ATP-BINDING PROTEIN DPPD"/>
    <property type="match status" value="1"/>
</dbReference>
<dbReference type="GO" id="GO:0005886">
    <property type="term" value="C:plasma membrane"/>
    <property type="evidence" value="ECO:0007669"/>
    <property type="project" value="UniProtKB-SubCell"/>
</dbReference>
<reference evidence="12 13" key="2">
    <citation type="submission" date="2016-02" db="EMBL/GenBank/DDBJ databases">
        <authorList>
            <person name="Wen L."/>
            <person name="He K."/>
            <person name="Yang H."/>
        </authorList>
    </citation>
    <scope>NUCLEOTIDE SEQUENCE [LARGE SCALE GENOMIC DNA]</scope>
    <source>
        <strain evidence="12 13">AGD 8-3</strain>
    </source>
</reference>
<dbReference type="SMART" id="SM00382">
    <property type="entry name" value="AAA"/>
    <property type="match status" value="1"/>
</dbReference>
<organism evidence="12 13">
    <name type="scientific">Halomonas chromatireducens</name>
    <dbReference type="NCBI Taxonomy" id="507626"/>
    <lineage>
        <taxon>Bacteria</taxon>
        <taxon>Pseudomonadati</taxon>
        <taxon>Pseudomonadota</taxon>
        <taxon>Gammaproteobacteria</taxon>
        <taxon>Oceanospirillales</taxon>
        <taxon>Halomonadaceae</taxon>
        <taxon>Halomonas</taxon>
    </lineage>
</organism>
<comment type="similarity">
    <text evidence="2">Belongs to the ABC transporter superfamily.</text>
</comment>
<name>A0A109ULP6_9GAMM</name>
<reference evidence="12 13" key="1">
    <citation type="journal article" date="2016" name="Genome Announc.">
        <title>Draft Genome Sequence of 'Halomonas chromatireducens' Strain AGD 8-3, a Haloalkaliphilic Chromate- and Selenite-Reducing Gammaproteobacterium.</title>
        <authorList>
            <person name="Sharko F.S."/>
            <person name="Shapovalova A.A."/>
            <person name="Tsygankova S.V."/>
            <person name="Komova A.V."/>
            <person name="Boulygina E.S."/>
            <person name="Teslyuk A.B."/>
            <person name="Gotovtsev P.M."/>
            <person name="Namsaraev Z.B."/>
            <person name="Khijniak T.V."/>
            <person name="Nedoluzhko A.V."/>
            <person name="Vasilov R.G."/>
        </authorList>
    </citation>
    <scope>NUCLEOTIDE SEQUENCE [LARGE SCALE GENOMIC DNA]</scope>
    <source>
        <strain evidence="12 13">AGD 8-3</strain>
    </source>
</reference>
<evidence type="ECO:0000259" key="11">
    <source>
        <dbReference type="PROSITE" id="PS50893"/>
    </source>
</evidence>
<evidence type="ECO:0000313" key="12">
    <source>
        <dbReference type="EMBL" id="AMD00817.1"/>
    </source>
</evidence>
<dbReference type="EMBL" id="CP014226">
    <property type="protein sequence ID" value="AMD00817.1"/>
    <property type="molecule type" value="Genomic_DNA"/>
</dbReference>
<evidence type="ECO:0000256" key="6">
    <source>
        <dbReference type="ARBA" id="ARBA00022840"/>
    </source>
</evidence>
<evidence type="ECO:0000256" key="5">
    <source>
        <dbReference type="ARBA" id="ARBA00022741"/>
    </source>
</evidence>
<dbReference type="InterPro" id="IPR003593">
    <property type="entry name" value="AAA+_ATPase"/>
</dbReference>
<keyword evidence="13" id="KW-1185">Reference proteome</keyword>
<keyword evidence="3" id="KW-0813">Transport</keyword>
<keyword evidence="7" id="KW-0472">Membrane</keyword>
<dbReference type="InterPro" id="IPR003439">
    <property type="entry name" value="ABC_transporter-like_ATP-bd"/>
</dbReference>
<dbReference type="Pfam" id="PF00005">
    <property type="entry name" value="ABC_tran"/>
    <property type="match status" value="1"/>
</dbReference>
<evidence type="ECO:0000256" key="9">
    <source>
        <dbReference type="ARBA" id="ARBA00047356"/>
    </source>
</evidence>
<dbReference type="GO" id="GO:0016887">
    <property type="term" value="F:ATP hydrolysis activity"/>
    <property type="evidence" value="ECO:0007669"/>
    <property type="project" value="InterPro"/>
</dbReference>
<dbReference type="Pfam" id="PF08352">
    <property type="entry name" value="oligo_HPY"/>
    <property type="match status" value="1"/>
</dbReference>
<evidence type="ECO:0000256" key="4">
    <source>
        <dbReference type="ARBA" id="ARBA00022475"/>
    </source>
</evidence>
<dbReference type="InterPro" id="IPR017871">
    <property type="entry name" value="ABC_transporter-like_CS"/>
</dbReference>
<comment type="subcellular location">
    <subcellularLocation>
        <location evidence="1">Cell inner membrane</location>
        <topology evidence="1">Peripheral membrane protein</topology>
    </subcellularLocation>
</comment>
<evidence type="ECO:0000256" key="2">
    <source>
        <dbReference type="ARBA" id="ARBA00005417"/>
    </source>
</evidence>
<dbReference type="InterPro" id="IPR050388">
    <property type="entry name" value="ABC_Ni/Peptide_Import"/>
</dbReference>
<dbReference type="GO" id="GO:0005524">
    <property type="term" value="F:ATP binding"/>
    <property type="evidence" value="ECO:0007669"/>
    <property type="project" value="UniProtKB-KW"/>
</dbReference>
<dbReference type="PANTHER" id="PTHR43297">
    <property type="entry name" value="OLIGOPEPTIDE TRANSPORT ATP-BINDING PROTEIN APPD"/>
    <property type="match status" value="1"/>
</dbReference>
<dbReference type="Gene3D" id="3.40.50.300">
    <property type="entry name" value="P-loop containing nucleotide triphosphate hydrolases"/>
    <property type="match status" value="1"/>
</dbReference>
<dbReference type="FunFam" id="3.40.50.300:FF:000016">
    <property type="entry name" value="Oligopeptide ABC transporter ATP-binding component"/>
    <property type="match status" value="1"/>
</dbReference>
<evidence type="ECO:0000313" key="13">
    <source>
        <dbReference type="Proteomes" id="UP000063387"/>
    </source>
</evidence>
<keyword evidence="5" id="KW-0547">Nucleotide-binding</keyword>
<dbReference type="PROSITE" id="PS00211">
    <property type="entry name" value="ABC_TRANSPORTER_1"/>
    <property type="match status" value="1"/>
</dbReference>
<proteinExistence type="inferred from homology"/>
<feature type="region of interest" description="Disordered" evidence="10">
    <location>
        <begin position="1"/>
        <end position="32"/>
    </location>
</feature>
<accession>A0A109ULP6</accession>
<feature type="domain" description="ABC transporter" evidence="11">
    <location>
        <begin position="44"/>
        <end position="292"/>
    </location>
</feature>
<evidence type="ECO:0000256" key="7">
    <source>
        <dbReference type="ARBA" id="ARBA00023136"/>
    </source>
</evidence>
<dbReference type="InterPro" id="IPR027417">
    <property type="entry name" value="P-loop_NTPase"/>
</dbReference>
<evidence type="ECO:0000256" key="8">
    <source>
        <dbReference type="ARBA" id="ARBA00038852"/>
    </source>
</evidence>
<evidence type="ECO:0000256" key="10">
    <source>
        <dbReference type="SAM" id="MobiDB-lite"/>
    </source>
</evidence>
<dbReference type="SUPFAM" id="SSF52540">
    <property type="entry name" value="P-loop containing nucleoside triphosphate hydrolases"/>
    <property type="match status" value="1"/>
</dbReference>
<keyword evidence="4" id="KW-1003">Cell membrane</keyword>
<dbReference type="RefSeq" id="WP_235588978.1">
    <property type="nucleotide sequence ID" value="NZ_CP014226.1"/>
</dbReference>
<dbReference type="Proteomes" id="UP000063387">
    <property type="component" value="Chromosome"/>
</dbReference>
<protein>
    <recommendedName>
        <fullName evidence="8">ABC-type dipeptide transporter</fullName>
        <ecNumber evidence="8">7.4.2.9</ecNumber>
    </recommendedName>
</protein>
<evidence type="ECO:0000256" key="1">
    <source>
        <dbReference type="ARBA" id="ARBA00004417"/>
    </source>
</evidence>
<dbReference type="GO" id="GO:0055085">
    <property type="term" value="P:transmembrane transport"/>
    <property type="evidence" value="ECO:0007669"/>
    <property type="project" value="UniProtKB-ARBA"/>
</dbReference>
<gene>
    <name evidence="12" type="primary">oppD</name>
    <name evidence="12" type="ORF">LOKO_01749</name>
</gene>
<dbReference type="CDD" id="cd03257">
    <property type="entry name" value="ABC_NikE_OppD_transporters"/>
    <property type="match status" value="1"/>
</dbReference>
<dbReference type="NCBIfam" id="TIGR01727">
    <property type="entry name" value="oligo_HPY"/>
    <property type="match status" value="1"/>
</dbReference>
<dbReference type="PATRIC" id="fig|507626.3.peg.1744"/>
<dbReference type="STRING" id="507626.LOKO_01749"/>
<comment type="catalytic activity">
    <reaction evidence="9">
        <text>a dipeptide(out) + ATP + H2O = a dipeptide(in) + ADP + phosphate + H(+)</text>
        <dbReference type="Rhea" id="RHEA:23120"/>
        <dbReference type="ChEBI" id="CHEBI:15377"/>
        <dbReference type="ChEBI" id="CHEBI:15378"/>
        <dbReference type="ChEBI" id="CHEBI:30616"/>
        <dbReference type="ChEBI" id="CHEBI:43474"/>
        <dbReference type="ChEBI" id="CHEBI:90799"/>
        <dbReference type="ChEBI" id="CHEBI:456216"/>
        <dbReference type="EC" id="7.4.2.9"/>
    </reaction>
</comment>
<dbReference type="AlphaFoldDB" id="A0A109ULP6"/>
<dbReference type="PROSITE" id="PS50893">
    <property type="entry name" value="ABC_TRANSPORTER_2"/>
    <property type="match status" value="1"/>
</dbReference>
<dbReference type="GO" id="GO:0015833">
    <property type="term" value="P:peptide transport"/>
    <property type="evidence" value="ECO:0007669"/>
    <property type="project" value="InterPro"/>
</dbReference>